<accession>C8PH86</accession>
<sequence>MCDRQAGACSRYCVLKSRLSQGNKNFKISLSAWVKFTAPKAGCGGFKIYARIARLADRGLNLAKFDHQIYPFGG</sequence>
<organism evidence="1 2">
    <name type="scientific">Campylobacter gracilis RM3268</name>
    <dbReference type="NCBI Taxonomy" id="553220"/>
    <lineage>
        <taxon>Bacteria</taxon>
        <taxon>Pseudomonadati</taxon>
        <taxon>Campylobacterota</taxon>
        <taxon>Epsilonproteobacteria</taxon>
        <taxon>Campylobacterales</taxon>
        <taxon>Campylobacteraceae</taxon>
        <taxon>Campylobacter</taxon>
    </lineage>
</organism>
<reference evidence="1 2" key="1">
    <citation type="submission" date="2009-07" db="EMBL/GenBank/DDBJ databases">
        <authorList>
            <person name="Madupu R."/>
            <person name="Sebastian Y."/>
            <person name="Durkin A.S."/>
            <person name="Torralba M."/>
            <person name="Methe B."/>
            <person name="Sutton G.G."/>
            <person name="Strausberg R.L."/>
            <person name="Nelson K.E."/>
        </authorList>
    </citation>
    <scope>NUCLEOTIDE SEQUENCE [LARGE SCALE GENOMIC DNA]</scope>
    <source>
        <strain evidence="1 2">RM3268</strain>
    </source>
</reference>
<name>C8PH86_9BACT</name>
<evidence type="ECO:0000313" key="1">
    <source>
        <dbReference type="EMBL" id="EEV17907.1"/>
    </source>
</evidence>
<dbReference type="EMBL" id="ACYG01000022">
    <property type="protein sequence ID" value="EEV17907.1"/>
    <property type="molecule type" value="Genomic_DNA"/>
</dbReference>
<gene>
    <name evidence="1" type="ORF">CAMGR0001_2274</name>
</gene>
<evidence type="ECO:0000313" key="2">
    <source>
        <dbReference type="Proteomes" id="UP000005709"/>
    </source>
</evidence>
<dbReference type="Proteomes" id="UP000005709">
    <property type="component" value="Unassembled WGS sequence"/>
</dbReference>
<proteinExistence type="predicted"/>
<protein>
    <submittedName>
        <fullName evidence="1">Uncharacterized protein</fullName>
    </submittedName>
</protein>
<keyword evidence="2" id="KW-1185">Reference proteome</keyword>
<comment type="caution">
    <text evidence="1">The sequence shown here is derived from an EMBL/GenBank/DDBJ whole genome shotgun (WGS) entry which is preliminary data.</text>
</comment>
<dbReference type="AlphaFoldDB" id="C8PH86"/>